<dbReference type="Proteomes" id="UP000796880">
    <property type="component" value="Unassembled WGS sequence"/>
</dbReference>
<evidence type="ECO:0000313" key="10">
    <source>
        <dbReference type="Proteomes" id="UP000796880"/>
    </source>
</evidence>
<feature type="compositionally biased region" description="Polar residues" evidence="6">
    <location>
        <begin position="1"/>
        <end position="13"/>
    </location>
</feature>
<feature type="transmembrane region" description="Helical" evidence="7">
    <location>
        <begin position="36"/>
        <end position="59"/>
    </location>
</feature>
<dbReference type="InterPro" id="IPR018119">
    <property type="entry name" value="Strictosidine_synth_cons-reg"/>
</dbReference>
<evidence type="ECO:0000256" key="7">
    <source>
        <dbReference type="SAM" id="Phobius"/>
    </source>
</evidence>
<reference evidence="9" key="1">
    <citation type="submission" date="2020-03" db="EMBL/GenBank/DDBJ databases">
        <title>A high-quality chromosome-level genome assembly of a woody plant with both climbing and erect habits, Rhamnella rubrinervis.</title>
        <authorList>
            <person name="Lu Z."/>
            <person name="Yang Y."/>
            <person name="Zhu X."/>
            <person name="Sun Y."/>
        </authorList>
    </citation>
    <scope>NUCLEOTIDE SEQUENCE</scope>
    <source>
        <strain evidence="9">BYM</strain>
        <tissue evidence="9">Leaf</tissue>
    </source>
</reference>
<feature type="compositionally biased region" description="Low complexity" evidence="6">
    <location>
        <begin position="14"/>
        <end position="25"/>
    </location>
</feature>
<feature type="domain" description="Strictosidine synthase conserved region" evidence="8">
    <location>
        <begin position="147"/>
        <end position="215"/>
    </location>
</feature>
<evidence type="ECO:0000256" key="1">
    <source>
        <dbReference type="ARBA" id="ARBA00004116"/>
    </source>
</evidence>
<proteinExistence type="inferred from homology"/>
<evidence type="ECO:0000256" key="5">
    <source>
        <dbReference type="ARBA" id="ARBA00023180"/>
    </source>
</evidence>
<gene>
    <name evidence="9" type="ORF">FNV43_RR18669</name>
</gene>
<dbReference type="GO" id="GO:0005773">
    <property type="term" value="C:vacuole"/>
    <property type="evidence" value="ECO:0007669"/>
    <property type="project" value="UniProtKB-SubCell"/>
</dbReference>
<dbReference type="GO" id="GO:0012505">
    <property type="term" value="C:endomembrane system"/>
    <property type="evidence" value="ECO:0007669"/>
    <property type="project" value="TreeGrafter"/>
</dbReference>
<keyword evidence="10" id="KW-1185">Reference proteome</keyword>
<keyword evidence="5" id="KW-0325">Glycoprotein</keyword>
<comment type="subcellular location">
    <subcellularLocation>
        <location evidence="1">Vacuole</location>
    </subcellularLocation>
</comment>
<keyword evidence="4" id="KW-0926">Vacuole</keyword>
<evidence type="ECO:0000256" key="2">
    <source>
        <dbReference type="ARBA" id="ARBA00009191"/>
    </source>
</evidence>
<accession>A0A8K0E6Q8</accession>
<keyword evidence="7" id="KW-1133">Transmembrane helix</keyword>
<dbReference type="PANTHER" id="PTHR10426:SF88">
    <property type="entry name" value="ADIPOCYTE PLASMA MEMBRANE-ASSOCIATED PROTEIN HEMOMUCIN-RELATED"/>
    <property type="match status" value="1"/>
</dbReference>
<comment type="caution">
    <text evidence="9">The sequence shown here is derived from an EMBL/GenBank/DDBJ whole genome shotgun (WGS) entry which is preliminary data.</text>
</comment>
<evidence type="ECO:0000259" key="8">
    <source>
        <dbReference type="Pfam" id="PF03088"/>
    </source>
</evidence>
<dbReference type="AlphaFoldDB" id="A0A8K0E6Q8"/>
<evidence type="ECO:0000313" key="9">
    <source>
        <dbReference type="EMBL" id="KAF3440385.1"/>
    </source>
</evidence>
<dbReference type="Pfam" id="PF03088">
    <property type="entry name" value="Str_synth"/>
    <property type="match status" value="1"/>
</dbReference>
<dbReference type="OrthoDB" id="5307922at2759"/>
<protein>
    <recommendedName>
        <fullName evidence="8">Strictosidine synthase conserved region domain-containing protein</fullName>
    </recommendedName>
</protein>
<dbReference type="GO" id="GO:0016787">
    <property type="term" value="F:hydrolase activity"/>
    <property type="evidence" value="ECO:0007669"/>
    <property type="project" value="TreeGrafter"/>
</dbReference>
<comment type="similarity">
    <text evidence="2">Belongs to the strictosidine synthase family.</text>
</comment>
<feature type="region of interest" description="Disordered" evidence="6">
    <location>
        <begin position="1"/>
        <end position="25"/>
    </location>
</feature>
<keyword evidence="3" id="KW-0597">Phosphoprotein</keyword>
<dbReference type="InterPro" id="IPR011042">
    <property type="entry name" value="6-blade_b-propeller_TolB-like"/>
</dbReference>
<sequence>MITTQMTQSDNALPSSVTRPTSSVPIPSRAISSWPLTCLFITFIISILTVTATTIPYNFNPAPLTIGLEKLGVGLLVGPEDIAYVSSSEVTVENWVNTGGRPLGLAFGRHNEVIVADVEQGLLNISRYNKKVVLTDEEEDVKFRLTDSVDITKDGMVYFVDASYKYRLSEFTLEILEGNPHGKLLSYDLRTRRTRVLVPELYFANGVAVSKDQYSWSSVRQSCTFIHDSTLLLK</sequence>
<organism evidence="9 10">
    <name type="scientific">Rhamnella rubrinervis</name>
    <dbReference type="NCBI Taxonomy" id="2594499"/>
    <lineage>
        <taxon>Eukaryota</taxon>
        <taxon>Viridiplantae</taxon>
        <taxon>Streptophyta</taxon>
        <taxon>Embryophyta</taxon>
        <taxon>Tracheophyta</taxon>
        <taxon>Spermatophyta</taxon>
        <taxon>Magnoliopsida</taxon>
        <taxon>eudicotyledons</taxon>
        <taxon>Gunneridae</taxon>
        <taxon>Pentapetalae</taxon>
        <taxon>rosids</taxon>
        <taxon>fabids</taxon>
        <taxon>Rosales</taxon>
        <taxon>Rhamnaceae</taxon>
        <taxon>rhamnoid group</taxon>
        <taxon>Rhamneae</taxon>
        <taxon>Rhamnella</taxon>
    </lineage>
</organism>
<name>A0A8K0E6Q8_9ROSA</name>
<dbReference type="Gene3D" id="2.120.10.30">
    <property type="entry name" value="TolB, C-terminal domain"/>
    <property type="match status" value="1"/>
</dbReference>
<evidence type="ECO:0000256" key="3">
    <source>
        <dbReference type="ARBA" id="ARBA00022553"/>
    </source>
</evidence>
<evidence type="ECO:0000256" key="6">
    <source>
        <dbReference type="SAM" id="MobiDB-lite"/>
    </source>
</evidence>
<dbReference type="SUPFAM" id="SSF63829">
    <property type="entry name" value="Calcium-dependent phosphotriesterase"/>
    <property type="match status" value="1"/>
</dbReference>
<dbReference type="PANTHER" id="PTHR10426">
    <property type="entry name" value="STRICTOSIDINE SYNTHASE-RELATED"/>
    <property type="match status" value="1"/>
</dbReference>
<keyword evidence="7" id="KW-0812">Transmembrane</keyword>
<evidence type="ECO:0000256" key="4">
    <source>
        <dbReference type="ARBA" id="ARBA00022554"/>
    </source>
</evidence>
<dbReference type="EMBL" id="VOIH02000008">
    <property type="protein sequence ID" value="KAF3440385.1"/>
    <property type="molecule type" value="Genomic_DNA"/>
</dbReference>
<keyword evidence="7" id="KW-0472">Membrane</keyword>